<dbReference type="Gene3D" id="3.90.700.10">
    <property type="entry name" value="Succinate dehydrogenase/fumarate reductase flavoprotein, catalytic domain"/>
    <property type="match status" value="1"/>
</dbReference>
<keyword evidence="2" id="KW-0285">Flavoprotein</keyword>
<dbReference type="Pfam" id="PF00890">
    <property type="entry name" value="FAD_binding_2"/>
    <property type="match status" value="1"/>
</dbReference>
<dbReference type="InterPro" id="IPR003953">
    <property type="entry name" value="FAD-dep_OxRdtase_2_FAD-bd"/>
</dbReference>
<dbReference type="Proteomes" id="UP000799750">
    <property type="component" value="Unassembled WGS sequence"/>
</dbReference>
<dbReference type="SUPFAM" id="SSF56425">
    <property type="entry name" value="Succinate dehydrogenase/fumarate reductase flavoprotein, catalytic domain"/>
    <property type="match status" value="1"/>
</dbReference>
<gene>
    <name evidence="6" type="ORF">BU16DRAFT_555634</name>
</gene>
<dbReference type="Gene3D" id="3.50.50.60">
    <property type="entry name" value="FAD/NAD(P)-binding domain"/>
    <property type="match status" value="2"/>
</dbReference>
<reference evidence="6" key="1">
    <citation type="journal article" date="2020" name="Stud. Mycol.">
        <title>101 Dothideomycetes genomes: a test case for predicting lifestyles and emergence of pathogens.</title>
        <authorList>
            <person name="Haridas S."/>
            <person name="Albert R."/>
            <person name="Binder M."/>
            <person name="Bloem J."/>
            <person name="Labutti K."/>
            <person name="Salamov A."/>
            <person name="Andreopoulos B."/>
            <person name="Baker S."/>
            <person name="Barry K."/>
            <person name="Bills G."/>
            <person name="Bluhm B."/>
            <person name="Cannon C."/>
            <person name="Castanera R."/>
            <person name="Culley D."/>
            <person name="Daum C."/>
            <person name="Ezra D."/>
            <person name="Gonzalez J."/>
            <person name="Henrissat B."/>
            <person name="Kuo A."/>
            <person name="Liang C."/>
            <person name="Lipzen A."/>
            <person name="Lutzoni F."/>
            <person name="Magnuson J."/>
            <person name="Mondo S."/>
            <person name="Nolan M."/>
            <person name="Ohm R."/>
            <person name="Pangilinan J."/>
            <person name="Park H.-J."/>
            <person name="Ramirez L."/>
            <person name="Alfaro M."/>
            <person name="Sun H."/>
            <person name="Tritt A."/>
            <person name="Yoshinaga Y."/>
            <person name="Zwiers L.-H."/>
            <person name="Turgeon B."/>
            <person name="Goodwin S."/>
            <person name="Spatafora J."/>
            <person name="Crous P."/>
            <person name="Grigoriev I."/>
        </authorList>
    </citation>
    <scope>NUCLEOTIDE SEQUENCE</scope>
    <source>
        <strain evidence="6">CBS 269.34</strain>
    </source>
</reference>
<sequence>MSLTRLRQPRPILSFKRVRVPVALFRQKRSASGQPSSQDLKSYDVVVVGSGCAGLSAAVVAAKYGLKVLVAEKSNYFGGTTAYSLGGAWIPVNKYQKVLGIEDNVQKADGYIRLVLEDLYNEKKVKAFLSSAPEMVEWMEANSAMQFAPMPIPDYHVAKEGASVGRTVSVEAFDGRLLGRQTLRDVRYTLQGFHAFGSMQARPWDIPMLTNPFGSWSNFHFATSKFVRYVFDVLRYGKGSELCNGNAIIGRLLHACKEAGVDLRKNSPVLRTVLDEKRRVSGVMIGLGDSDATEQIHVNRGVVLASGGFGRSKDARKYLPHDWSACPKHNVGDGNRIGIESGAVMPPPNPDNGIYAPLSLLSKKTKKGHQVWRYPHFSQDRAKPGAIIIGQDGRRFANESKPYQEFVRDMHAKGIEKAYLIADRPFLRKYGMGMGLPAPYPVRHFIRNGYIIEAPDLQTLAAKIGVPVNTLSQTVSNCNKYATEGKDPEFHRGENAYDLMLGDPNTGLPNPTLGLCVKAPFYALPLYPGNVSTVYGLSTDENAQCLDKEGKPVSGLYAVGLDQNSVMCGTYPGGGSSIGPAMTFGYRAGMHIAGEI</sequence>
<dbReference type="PRINTS" id="PR00368">
    <property type="entry name" value="FADPNR"/>
</dbReference>
<keyword evidence="4" id="KW-0560">Oxidoreductase</keyword>
<dbReference type="PANTHER" id="PTHR43400:SF10">
    <property type="entry name" value="3-OXOSTEROID 1-DEHYDROGENASE"/>
    <property type="match status" value="1"/>
</dbReference>
<evidence type="ECO:0000256" key="2">
    <source>
        <dbReference type="ARBA" id="ARBA00022630"/>
    </source>
</evidence>
<evidence type="ECO:0000256" key="1">
    <source>
        <dbReference type="ARBA" id="ARBA00001974"/>
    </source>
</evidence>
<dbReference type="AlphaFoldDB" id="A0A6A6R9P8"/>
<evidence type="ECO:0000256" key="3">
    <source>
        <dbReference type="ARBA" id="ARBA00022827"/>
    </source>
</evidence>
<dbReference type="InterPro" id="IPR050315">
    <property type="entry name" value="FAD-oxidoreductase_2"/>
</dbReference>
<dbReference type="InterPro" id="IPR027477">
    <property type="entry name" value="Succ_DH/fumarate_Rdtase_cat_sf"/>
</dbReference>
<proteinExistence type="predicted"/>
<evidence type="ECO:0000313" key="7">
    <source>
        <dbReference type="Proteomes" id="UP000799750"/>
    </source>
</evidence>
<dbReference type="SUPFAM" id="SSF51905">
    <property type="entry name" value="FAD/NAD(P)-binding domain"/>
    <property type="match status" value="1"/>
</dbReference>
<keyword evidence="7" id="KW-1185">Reference proteome</keyword>
<dbReference type="InterPro" id="IPR036188">
    <property type="entry name" value="FAD/NAD-bd_sf"/>
</dbReference>
<dbReference type="EMBL" id="MU004182">
    <property type="protein sequence ID" value="KAF2501134.1"/>
    <property type="molecule type" value="Genomic_DNA"/>
</dbReference>
<dbReference type="GO" id="GO:0008202">
    <property type="term" value="P:steroid metabolic process"/>
    <property type="evidence" value="ECO:0007669"/>
    <property type="project" value="UniProtKB-ARBA"/>
</dbReference>
<organism evidence="6 7">
    <name type="scientific">Lophium mytilinum</name>
    <dbReference type="NCBI Taxonomy" id="390894"/>
    <lineage>
        <taxon>Eukaryota</taxon>
        <taxon>Fungi</taxon>
        <taxon>Dikarya</taxon>
        <taxon>Ascomycota</taxon>
        <taxon>Pezizomycotina</taxon>
        <taxon>Dothideomycetes</taxon>
        <taxon>Pleosporomycetidae</taxon>
        <taxon>Mytilinidiales</taxon>
        <taxon>Mytilinidiaceae</taxon>
        <taxon>Lophium</taxon>
    </lineage>
</organism>
<comment type="cofactor">
    <cofactor evidence="1">
        <name>FAD</name>
        <dbReference type="ChEBI" id="CHEBI:57692"/>
    </cofactor>
</comment>
<dbReference type="PRINTS" id="PR00469">
    <property type="entry name" value="PNDRDTASEII"/>
</dbReference>
<evidence type="ECO:0000256" key="4">
    <source>
        <dbReference type="ARBA" id="ARBA00023002"/>
    </source>
</evidence>
<feature type="domain" description="FAD-dependent oxidoreductase 2 FAD-binding" evidence="5">
    <location>
        <begin position="44"/>
        <end position="578"/>
    </location>
</feature>
<dbReference type="PANTHER" id="PTHR43400">
    <property type="entry name" value="FUMARATE REDUCTASE"/>
    <property type="match status" value="1"/>
</dbReference>
<name>A0A6A6R9P8_9PEZI</name>
<protein>
    <submittedName>
        <fullName evidence="6">Fumarate reductase/succinate dehydrogenase flavo protein</fullName>
    </submittedName>
</protein>
<evidence type="ECO:0000313" key="6">
    <source>
        <dbReference type="EMBL" id="KAF2501134.1"/>
    </source>
</evidence>
<dbReference type="OrthoDB" id="7777654at2759"/>
<accession>A0A6A6R9P8</accession>
<dbReference type="GO" id="GO:0016491">
    <property type="term" value="F:oxidoreductase activity"/>
    <property type="evidence" value="ECO:0007669"/>
    <property type="project" value="UniProtKB-KW"/>
</dbReference>
<evidence type="ECO:0000259" key="5">
    <source>
        <dbReference type="Pfam" id="PF00890"/>
    </source>
</evidence>
<keyword evidence="3" id="KW-0274">FAD</keyword>